<reference evidence="1" key="1">
    <citation type="submission" date="2022-10" db="EMBL/GenBank/DDBJ databases">
        <title>Genome Sequence of Xylaria curta.</title>
        <authorList>
            <person name="Buettner E."/>
        </authorList>
    </citation>
    <scope>NUCLEOTIDE SEQUENCE</scope>
    <source>
        <strain evidence="1">Babe10</strain>
    </source>
</reference>
<protein>
    <submittedName>
        <fullName evidence="1">Uncharacterized protein</fullName>
    </submittedName>
</protein>
<evidence type="ECO:0000313" key="1">
    <source>
        <dbReference type="EMBL" id="KAJ2984417.1"/>
    </source>
</evidence>
<organism evidence="1 2">
    <name type="scientific">Xylaria curta</name>
    <dbReference type="NCBI Taxonomy" id="42375"/>
    <lineage>
        <taxon>Eukaryota</taxon>
        <taxon>Fungi</taxon>
        <taxon>Dikarya</taxon>
        <taxon>Ascomycota</taxon>
        <taxon>Pezizomycotina</taxon>
        <taxon>Sordariomycetes</taxon>
        <taxon>Xylariomycetidae</taxon>
        <taxon>Xylariales</taxon>
        <taxon>Xylariaceae</taxon>
        <taxon>Xylaria</taxon>
    </lineage>
</organism>
<dbReference type="EMBL" id="JAPDGR010001301">
    <property type="protein sequence ID" value="KAJ2984417.1"/>
    <property type="molecule type" value="Genomic_DNA"/>
</dbReference>
<sequence length="982" mass="108095">MNEDGQEKQAVGEYGVRDRRGGDQRAQAVKELKNAGEDRAGAVLMELLMGSDGSGLGGSCFRGKPSTPSLRAGKFPTQQPVVDRGCTFGGANWQWWPLSFSVPERGTAKVPGEFSNLLGTVYCQGNLLFSPDGTCLFSPVGNRVTVFNLVENKSHTLPFAHRKNISRIGLTPRGNLLLSVDEDGHAILTNVPRRIPIYHFSFRSPVTALSFSPSGRHFVVGLGRKTEVWQVPSTPDSSPEGGLEFAPFARHHTHMGHFDDVRHIEWSKDSRFFLTASKDLTVRIWSLNPEDGFTPTVLSGHKQAVVGAWFSKDQETIYTVSKDGAVFDWQYTRHPDAPPPDGDEDMEGVDDDMRWRIAQRHYFMQNNAHVRCASFHPETNLLVTGFSNGIFGLYEMPDFNPIHTLSISQNEIDFVTINSSGEWLAFGASKLGQLLVWEWQSESYILKQQGHFDSMNSLVYSPDGKRIITTADDGKIKVWDVDSGFCIVTFTEHTSGVTACEFAKKGNVLFTSSLDGSIRAWDLIRFRNFRTFTAPTRLSFSCMAVDPSGEVVAAGSLDSFDIHIWSVQTGQLLDQLAGHEGPISSLAFAPNGGLLVSGSWDRTARLWSIFGRTQTSEPLQLQADVLDVAVRPDSEQLAVSTLDGQLTFWSISEAEQVSGLDGRRDVSGGRKVTDRRTAANVSGTKSFGTIRYSTDGSCLLAGGSSKYICLYAEFLNSKLLTEAGPEGLLDDEGSDGDTRVENPLPGSKRGGDPSARKALPEVKVTGVAFSPTGTSFCAASTEGLLIYSLDNEVQFDPLDLNMEITPASTLAVLETEKDYLKALVMAFRLNEAGLIKRVFQAIPYPDIPLVVEQFPTVYVARLLRFVAAQTEESPHIEFCMLWIKALVDKHGPWLTANRSKVDVELRIVSRAISRMQNEIRRLADENVYMVDYLLGQAGTKHTESNSQSLTDGRDEPMKALTMSEQEVAGSQDDSEGDWIGLD</sequence>
<proteinExistence type="predicted"/>
<gene>
    <name evidence="1" type="ORF">NUW58_g6069</name>
</gene>
<keyword evidence="2" id="KW-1185">Reference proteome</keyword>
<name>A0ACC1NYK9_9PEZI</name>
<evidence type="ECO:0000313" key="2">
    <source>
        <dbReference type="Proteomes" id="UP001143856"/>
    </source>
</evidence>
<dbReference type="Proteomes" id="UP001143856">
    <property type="component" value="Unassembled WGS sequence"/>
</dbReference>
<comment type="caution">
    <text evidence="1">The sequence shown here is derived from an EMBL/GenBank/DDBJ whole genome shotgun (WGS) entry which is preliminary data.</text>
</comment>
<accession>A0ACC1NYK9</accession>